<dbReference type="Gene3D" id="2.60.40.10">
    <property type="entry name" value="Immunoglobulins"/>
    <property type="match status" value="1"/>
</dbReference>
<evidence type="ECO:0008006" key="4">
    <source>
        <dbReference type="Google" id="ProtNLM"/>
    </source>
</evidence>
<dbReference type="EMBL" id="MEYV01000014">
    <property type="protein sequence ID" value="OGD40033.1"/>
    <property type="molecule type" value="Genomic_DNA"/>
</dbReference>
<dbReference type="Proteomes" id="UP000177197">
    <property type="component" value="Unassembled WGS sequence"/>
</dbReference>
<evidence type="ECO:0000256" key="1">
    <source>
        <dbReference type="SAM" id="MobiDB-lite"/>
    </source>
</evidence>
<dbReference type="InterPro" id="IPR013783">
    <property type="entry name" value="Ig-like_fold"/>
</dbReference>
<comment type="caution">
    <text evidence="2">The sequence shown here is derived from an EMBL/GenBank/DDBJ whole genome shotgun (WGS) entry which is preliminary data.</text>
</comment>
<sequence length="194" mass="19942">MTVDVSGAFPGDFTLSSGAIQCNSFGLIWTASSGADGYKIFRNSGQIATTTATTYTDNSVFENTSYSYYIQAYNGSGTKNSNTIGPTTTPYCPPTVNLKCDGSDGPLGVTSGDACNLTWTSTNTSGPTPCTASGGWTGSKPPSNLAGEVSPPITSPTTFTLVCTGPGGSTAPQDFVNVFLSGSPLPDWIEIIPK</sequence>
<gene>
    <name evidence="2" type="ORF">A3I30_00275</name>
</gene>
<dbReference type="SUPFAM" id="SSF49265">
    <property type="entry name" value="Fibronectin type III"/>
    <property type="match status" value="1"/>
</dbReference>
<dbReference type="InterPro" id="IPR036116">
    <property type="entry name" value="FN3_sf"/>
</dbReference>
<evidence type="ECO:0000313" key="3">
    <source>
        <dbReference type="Proteomes" id="UP000177197"/>
    </source>
</evidence>
<proteinExistence type="predicted"/>
<evidence type="ECO:0000313" key="2">
    <source>
        <dbReference type="EMBL" id="OGD40033.1"/>
    </source>
</evidence>
<reference evidence="2 3" key="1">
    <citation type="journal article" date="2016" name="Nat. Commun.">
        <title>Thousands of microbial genomes shed light on interconnected biogeochemical processes in an aquifer system.</title>
        <authorList>
            <person name="Anantharaman K."/>
            <person name="Brown C.T."/>
            <person name="Hug L.A."/>
            <person name="Sharon I."/>
            <person name="Castelle C.J."/>
            <person name="Probst A.J."/>
            <person name="Thomas B.C."/>
            <person name="Singh A."/>
            <person name="Wilkins M.J."/>
            <person name="Karaoz U."/>
            <person name="Brodie E.L."/>
            <person name="Williams K.H."/>
            <person name="Hubbard S.S."/>
            <person name="Banfield J.F."/>
        </authorList>
    </citation>
    <scope>NUCLEOTIDE SEQUENCE [LARGE SCALE GENOMIC DNA]</scope>
</reference>
<protein>
    <recommendedName>
        <fullName evidence="4">Fibronectin type-III domain-containing protein</fullName>
    </recommendedName>
</protein>
<feature type="region of interest" description="Disordered" evidence="1">
    <location>
        <begin position="126"/>
        <end position="149"/>
    </location>
</feature>
<name>A0A1F5CB12_9BACT</name>
<dbReference type="AlphaFoldDB" id="A0A1F5CB12"/>
<accession>A0A1F5CB12</accession>
<organism evidence="2 3">
    <name type="scientific">Candidatus Azambacteria bacterium RIFCSPLOWO2_02_FULL_44_14</name>
    <dbReference type="NCBI Taxonomy" id="1797306"/>
    <lineage>
        <taxon>Bacteria</taxon>
        <taxon>Candidatus Azamiibacteriota</taxon>
    </lineage>
</organism>